<dbReference type="Gene3D" id="3.40.50.300">
    <property type="entry name" value="P-loop containing nucleotide triphosphate hydrolases"/>
    <property type="match status" value="1"/>
</dbReference>
<dbReference type="PRINTS" id="PR00449">
    <property type="entry name" value="RASTRNSFRMNG"/>
</dbReference>
<evidence type="ECO:0000313" key="6">
    <source>
        <dbReference type="Proteomes" id="UP001623330"/>
    </source>
</evidence>
<dbReference type="SMART" id="SM00175">
    <property type="entry name" value="RAB"/>
    <property type="match status" value="1"/>
</dbReference>
<keyword evidence="1" id="KW-0547">Nucleotide-binding</keyword>
<keyword evidence="2" id="KW-0342">GTP-binding</keyword>
<proteinExistence type="predicted"/>
<dbReference type="SUPFAM" id="SSF52540">
    <property type="entry name" value="P-loop containing nucleoside triphosphate hydrolases"/>
    <property type="match status" value="1"/>
</dbReference>
<dbReference type="InterPro" id="IPR001806">
    <property type="entry name" value="Small_GTPase"/>
</dbReference>
<dbReference type="InterPro" id="IPR027417">
    <property type="entry name" value="P-loop_NTPase"/>
</dbReference>
<comment type="subcellular location">
    <subcellularLocation>
        <location evidence="3">Endomembrane system</location>
        <topology evidence="3">Lipid-anchor</topology>
        <orientation evidence="3">Cytoplasmic side</orientation>
    </subcellularLocation>
</comment>
<evidence type="ECO:0000256" key="3">
    <source>
        <dbReference type="ARBA" id="ARBA00046278"/>
    </source>
</evidence>
<reference evidence="5 6" key="1">
    <citation type="submission" date="2024-05" db="EMBL/GenBank/DDBJ databases">
        <title>Long read based assembly of the Candida bracarensis genome reveals expanded adhesin content.</title>
        <authorList>
            <person name="Marcet-Houben M."/>
            <person name="Ksiezopolska E."/>
            <person name="Gabaldon T."/>
        </authorList>
    </citation>
    <scope>NUCLEOTIDE SEQUENCE [LARGE SCALE GENOMIC DNA]</scope>
    <source>
        <strain evidence="5 6">CBM6</strain>
    </source>
</reference>
<evidence type="ECO:0000256" key="1">
    <source>
        <dbReference type="ARBA" id="ARBA00022741"/>
    </source>
</evidence>
<dbReference type="PROSITE" id="PS51419">
    <property type="entry name" value="RAB"/>
    <property type="match status" value="1"/>
</dbReference>
<dbReference type="SMART" id="SM00173">
    <property type="entry name" value="RAS"/>
    <property type="match status" value="1"/>
</dbReference>
<dbReference type="CDD" id="cd00154">
    <property type="entry name" value="Rab"/>
    <property type="match status" value="1"/>
</dbReference>
<evidence type="ECO:0000256" key="2">
    <source>
        <dbReference type="ARBA" id="ARBA00023134"/>
    </source>
</evidence>
<feature type="region of interest" description="Disordered" evidence="4">
    <location>
        <begin position="403"/>
        <end position="471"/>
    </location>
</feature>
<evidence type="ECO:0000313" key="5">
    <source>
        <dbReference type="EMBL" id="KAL3233138.1"/>
    </source>
</evidence>
<evidence type="ECO:0000256" key="4">
    <source>
        <dbReference type="SAM" id="MobiDB-lite"/>
    </source>
</evidence>
<name>A0ABR4NWQ4_9SACH</name>
<organism evidence="5 6">
    <name type="scientific">Nakaseomyces bracarensis</name>
    <dbReference type="NCBI Taxonomy" id="273131"/>
    <lineage>
        <taxon>Eukaryota</taxon>
        <taxon>Fungi</taxon>
        <taxon>Dikarya</taxon>
        <taxon>Ascomycota</taxon>
        <taxon>Saccharomycotina</taxon>
        <taxon>Saccharomycetes</taxon>
        <taxon>Saccharomycetales</taxon>
        <taxon>Saccharomycetaceae</taxon>
        <taxon>Nakaseomyces</taxon>
    </lineage>
</organism>
<dbReference type="EMBL" id="JBEVYD010000005">
    <property type="protein sequence ID" value="KAL3233138.1"/>
    <property type="molecule type" value="Genomic_DNA"/>
</dbReference>
<dbReference type="Proteomes" id="UP001623330">
    <property type="component" value="Unassembled WGS sequence"/>
</dbReference>
<protein>
    <submittedName>
        <fullName evidence="5">GTP-binding protein YPT11</fullName>
    </submittedName>
</protein>
<dbReference type="PANTHER" id="PTHR47977">
    <property type="entry name" value="RAS-RELATED PROTEIN RAB"/>
    <property type="match status" value="1"/>
</dbReference>
<keyword evidence="6" id="KW-1185">Reference proteome</keyword>
<sequence>MADRRKRYSFNVVSSPSIGSINSVDTPVQDTSPYIGGSYSSPHRSLFAGSTDSLFNDMSNRNSRHSFYRNSYGSPSLSRHSTGLGISSSTIGLHSEGIVSSRESLPVSILESNAPNIKALFIGDAGVGKTAMILNYCRELPTRKQWEHIIGLSPSPSPNPNKYNLERRQERNNGVRRSVTARQFSYKHNNSSIEKIALQKKRYSSTDFDDIRQKRITEQNLEHSPIIEPEESAEIDEYDPNELVIDTKTTIGVDIKTHLINIDNRIFNCLLWDTAGQERYRNAIMPSLYKKSNAIILSYDICDKRSFKNCYQHWLVEAMGILSAKDYETARFYLVGNKIDLYERREVDHSDVLAAIDEIERRFGLVIAGNFEVTCKSFDSVNQTMSAIMMDLIENSCYEEKAPPVPKLDDIDSENSTEDKSNMYNDQVSETSEDEESESEIQPVLRQRKPGQISSNTIDITKPKNNDDNNLQFRVSCCT</sequence>
<comment type="caution">
    <text evidence="5">The sequence shown here is derived from an EMBL/GenBank/DDBJ whole genome shotgun (WGS) entry which is preliminary data.</text>
</comment>
<gene>
    <name evidence="5" type="ORF">RNJ44_05054</name>
</gene>
<dbReference type="Pfam" id="PF00071">
    <property type="entry name" value="Ras"/>
    <property type="match status" value="1"/>
</dbReference>
<dbReference type="InterPro" id="IPR050227">
    <property type="entry name" value="Rab"/>
</dbReference>
<dbReference type="SMART" id="SM00174">
    <property type="entry name" value="RHO"/>
    <property type="match status" value="1"/>
</dbReference>
<accession>A0ABR4NWQ4</accession>